<reference evidence="4" key="1">
    <citation type="submission" date="2021-01" db="EMBL/GenBank/DDBJ databases">
        <authorList>
            <person name="Corre E."/>
            <person name="Pelletier E."/>
            <person name="Niang G."/>
            <person name="Scheremetjew M."/>
            <person name="Finn R."/>
            <person name="Kale V."/>
            <person name="Holt S."/>
            <person name="Cochrane G."/>
            <person name="Meng A."/>
            <person name="Brown T."/>
            <person name="Cohen L."/>
        </authorList>
    </citation>
    <scope>NUCLEOTIDE SEQUENCE</scope>
    <source>
        <strain evidence="4">B596</strain>
    </source>
</reference>
<evidence type="ECO:0000256" key="3">
    <source>
        <dbReference type="ARBA" id="ARBA00048248"/>
    </source>
</evidence>
<evidence type="ECO:0000256" key="2">
    <source>
        <dbReference type="ARBA" id="ARBA00033323"/>
    </source>
</evidence>
<dbReference type="InterPro" id="IPR014729">
    <property type="entry name" value="Rossmann-like_a/b/a_fold"/>
</dbReference>
<name>A0A7S0T919_9STRA</name>
<comment type="catalytic activity">
    <reaction evidence="3">
        <text>tRNA(Tyr) + L-tyrosine + ATP = L-tyrosyl-tRNA(Tyr) + AMP + diphosphate + H(+)</text>
        <dbReference type="Rhea" id="RHEA:10220"/>
        <dbReference type="Rhea" id="RHEA-COMP:9706"/>
        <dbReference type="Rhea" id="RHEA-COMP:9707"/>
        <dbReference type="ChEBI" id="CHEBI:15378"/>
        <dbReference type="ChEBI" id="CHEBI:30616"/>
        <dbReference type="ChEBI" id="CHEBI:33019"/>
        <dbReference type="ChEBI" id="CHEBI:58315"/>
        <dbReference type="ChEBI" id="CHEBI:78442"/>
        <dbReference type="ChEBI" id="CHEBI:78536"/>
        <dbReference type="ChEBI" id="CHEBI:456215"/>
        <dbReference type="EC" id="6.1.1.1"/>
    </reaction>
</comment>
<dbReference type="GO" id="GO:0004831">
    <property type="term" value="F:tyrosine-tRNA ligase activity"/>
    <property type="evidence" value="ECO:0007669"/>
    <property type="project" value="UniProtKB-EC"/>
</dbReference>
<dbReference type="PANTHER" id="PTHR46264">
    <property type="entry name" value="TYROSINE-TRNA LIGASE"/>
    <property type="match status" value="1"/>
</dbReference>
<dbReference type="GO" id="GO:0005737">
    <property type="term" value="C:cytoplasm"/>
    <property type="evidence" value="ECO:0007669"/>
    <property type="project" value="TreeGrafter"/>
</dbReference>
<evidence type="ECO:0000256" key="1">
    <source>
        <dbReference type="ARBA" id="ARBA00013160"/>
    </source>
</evidence>
<dbReference type="Gene3D" id="3.40.50.620">
    <property type="entry name" value="HUPs"/>
    <property type="match status" value="1"/>
</dbReference>
<evidence type="ECO:0000313" key="4">
    <source>
        <dbReference type="EMBL" id="CAD8729273.1"/>
    </source>
</evidence>
<protein>
    <recommendedName>
        <fullName evidence="1">tyrosine--tRNA ligase</fullName>
        <ecNumber evidence="1">6.1.1.1</ecNumber>
    </recommendedName>
    <alternativeName>
        <fullName evidence="2">Tyrosyl-tRNA synthetase</fullName>
    </alternativeName>
</protein>
<dbReference type="PANTHER" id="PTHR46264:SF4">
    <property type="entry name" value="TYROSINE--TRNA LIGASE, CYTOPLASMIC"/>
    <property type="match status" value="1"/>
</dbReference>
<accession>A0A7S0T919</accession>
<dbReference type="AlphaFoldDB" id="A0A7S0T919"/>
<dbReference type="EC" id="6.1.1.1" evidence="1"/>
<dbReference type="InterPro" id="IPR050489">
    <property type="entry name" value="Tyr-tRNA_synthase"/>
</dbReference>
<sequence length="111" mass="12551">MHIAQGVFKAMNVNKCTFPGTNSTFIFCHFGLPTGFSFALMNDKMGGDLDKIKTVGKYLLEVCLWKAAGMDLSNVEFKWCSEAITNEADKYFILYWPKMLDIVNCSKIQCD</sequence>
<proteinExistence type="predicted"/>
<dbReference type="EMBL" id="HBFG01001005">
    <property type="protein sequence ID" value="CAD8729273.1"/>
    <property type="molecule type" value="Transcribed_RNA"/>
</dbReference>
<organism evidence="4">
    <name type="scientific">Pseudo-nitzschia delicatissima</name>
    <dbReference type="NCBI Taxonomy" id="44447"/>
    <lineage>
        <taxon>Eukaryota</taxon>
        <taxon>Sar</taxon>
        <taxon>Stramenopiles</taxon>
        <taxon>Ochrophyta</taxon>
        <taxon>Bacillariophyta</taxon>
        <taxon>Bacillariophyceae</taxon>
        <taxon>Bacillariophycidae</taxon>
        <taxon>Bacillariales</taxon>
        <taxon>Bacillariaceae</taxon>
        <taxon>Pseudo-nitzschia</taxon>
    </lineage>
</organism>
<gene>
    <name evidence="4" type="ORF">PDEL0327_LOCUS766</name>
</gene>
<dbReference type="GO" id="GO:0006437">
    <property type="term" value="P:tyrosyl-tRNA aminoacylation"/>
    <property type="evidence" value="ECO:0007669"/>
    <property type="project" value="TreeGrafter"/>
</dbReference>